<evidence type="ECO:0000313" key="2">
    <source>
        <dbReference type="Proteomes" id="UP000324222"/>
    </source>
</evidence>
<sequence>MGVEGGGKEEDIGVKGGWWKLFVGGMGAIPLLTPASTTSTLTPSTCSFIHVSSGCPPPSRLLPRLPVQAGRRFMSDPATPLPTFSPL</sequence>
<dbReference type="EMBL" id="VSRR010090653">
    <property type="protein sequence ID" value="MPC92268.1"/>
    <property type="molecule type" value="Genomic_DNA"/>
</dbReference>
<name>A0A5B7JH13_PORTR</name>
<organism evidence="1 2">
    <name type="scientific">Portunus trituberculatus</name>
    <name type="common">Swimming crab</name>
    <name type="synonym">Neptunus trituberculatus</name>
    <dbReference type="NCBI Taxonomy" id="210409"/>
    <lineage>
        <taxon>Eukaryota</taxon>
        <taxon>Metazoa</taxon>
        <taxon>Ecdysozoa</taxon>
        <taxon>Arthropoda</taxon>
        <taxon>Crustacea</taxon>
        <taxon>Multicrustacea</taxon>
        <taxon>Malacostraca</taxon>
        <taxon>Eumalacostraca</taxon>
        <taxon>Eucarida</taxon>
        <taxon>Decapoda</taxon>
        <taxon>Pleocyemata</taxon>
        <taxon>Brachyura</taxon>
        <taxon>Eubrachyura</taxon>
        <taxon>Portunoidea</taxon>
        <taxon>Portunidae</taxon>
        <taxon>Portuninae</taxon>
        <taxon>Portunus</taxon>
    </lineage>
</organism>
<protein>
    <submittedName>
        <fullName evidence="1">Uncharacterized protein</fullName>
    </submittedName>
</protein>
<dbReference type="AlphaFoldDB" id="A0A5B7JH13"/>
<keyword evidence="2" id="KW-1185">Reference proteome</keyword>
<comment type="caution">
    <text evidence="1">The sequence shown here is derived from an EMBL/GenBank/DDBJ whole genome shotgun (WGS) entry which is preliminary data.</text>
</comment>
<gene>
    <name evidence="1" type="ORF">E2C01_087347</name>
</gene>
<reference evidence="1 2" key="1">
    <citation type="submission" date="2019-05" db="EMBL/GenBank/DDBJ databases">
        <title>Another draft genome of Portunus trituberculatus and its Hox gene families provides insights of decapod evolution.</title>
        <authorList>
            <person name="Jeong J.-H."/>
            <person name="Song I."/>
            <person name="Kim S."/>
            <person name="Choi T."/>
            <person name="Kim D."/>
            <person name="Ryu S."/>
            <person name="Kim W."/>
        </authorList>
    </citation>
    <scope>NUCLEOTIDE SEQUENCE [LARGE SCALE GENOMIC DNA]</scope>
    <source>
        <tissue evidence="1">Muscle</tissue>
    </source>
</reference>
<accession>A0A5B7JH13</accession>
<proteinExistence type="predicted"/>
<dbReference type="Proteomes" id="UP000324222">
    <property type="component" value="Unassembled WGS sequence"/>
</dbReference>
<evidence type="ECO:0000313" key="1">
    <source>
        <dbReference type="EMBL" id="MPC92268.1"/>
    </source>
</evidence>